<dbReference type="Proteomes" id="UP001060336">
    <property type="component" value="Chromosome"/>
</dbReference>
<proteinExistence type="predicted"/>
<dbReference type="SUPFAM" id="SSF51182">
    <property type="entry name" value="RmlC-like cupins"/>
    <property type="match status" value="1"/>
</dbReference>
<dbReference type="AlphaFoldDB" id="A0A9J7AX34"/>
<sequence length="221" mass="24449">MATSTYVLRLVKDVFSPHAVSKSLPDAFRILYCNSGDLAFEGGAALRPDEALYMRTGYALRAGTEGGELWRWEVGESAADPDLDLGEGIRSELVVGNPVPNVEKLEDWLIRCDSVLFPTGGTAVPHTHIGPGIRCMRNGKLTLSTDTKSQDYYPGDAWFEPGGEAVWANACTEECTTFIRVLLLPKDLKGKSSIRYLNEADRQKPKSQRYKSYVDELLSLK</sequence>
<reference evidence="1" key="1">
    <citation type="submission" date="2022-08" db="EMBL/GenBank/DDBJ databases">
        <title>Nisaea acidiphila sp. nov., isolated from a marine algal debris and emended description of the genus Nisaea Urios et al. 2008.</title>
        <authorList>
            <person name="Kwon K."/>
        </authorList>
    </citation>
    <scope>NUCLEOTIDE SEQUENCE</scope>
    <source>
        <strain evidence="1">MEBiC11861</strain>
    </source>
</reference>
<dbReference type="InterPro" id="IPR014710">
    <property type="entry name" value="RmlC-like_jellyroll"/>
</dbReference>
<dbReference type="RefSeq" id="WP_257768976.1">
    <property type="nucleotide sequence ID" value="NZ_CP102480.1"/>
</dbReference>
<dbReference type="EMBL" id="CP102480">
    <property type="protein sequence ID" value="UUX50013.1"/>
    <property type="molecule type" value="Genomic_DNA"/>
</dbReference>
<name>A0A9J7AX34_9PROT</name>
<organism evidence="1 2">
    <name type="scientific">Nisaea acidiphila</name>
    <dbReference type="NCBI Taxonomy" id="1862145"/>
    <lineage>
        <taxon>Bacteria</taxon>
        <taxon>Pseudomonadati</taxon>
        <taxon>Pseudomonadota</taxon>
        <taxon>Alphaproteobacteria</taxon>
        <taxon>Rhodospirillales</taxon>
        <taxon>Thalassobaculaceae</taxon>
        <taxon>Nisaea</taxon>
    </lineage>
</organism>
<dbReference type="Gene3D" id="2.60.120.10">
    <property type="entry name" value="Jelly Rolls"/>
    <property type="match status" value="1"/>
</dbReference>
<dbReference type="KEGG" id="naci:NUH88_21815"/>
<accession>A0A9J7AX34</accession>
<keyword evidence="2" id="KW-1185">Reference proteome</keyword>
<gene>
    <name evidence="1" type="ORF">NUH88_21815</name>
</gene>
<dbReference type="InterPro" id="IPR011051">
    <property type="entry name" value="RmlC_Cupin_sf"/>
</dbReference>
<evidence type="ECO:0000313" key="2">
    <source>
        <dbReference type="Proteomes" id="UP001060336"/>
    </source>
</evidence>
<evidence type="ECO:0000313" key="1">
    <source>
        <dbReference type="EMBL" id="UUX50013.1"/>
    </source>
</evidence>
<protein>
    <submittedName>
        <fullName evidence="1">Uncharacterized protein</fullName>
    </submittedName>
</protein>